<dbReference type="SFLD" id="SFLDG01086">
    <property type="entry name" value="elongater_protein-like"/>
    <property type="match status" value="1"/>
</dbReference>
<sequence>MSKKLYIIPIFIPHKGCPHDCSFCNQKKIAGEIIDVTCRDVDRIIHHYLNLFSEQAKTIEVAFYGGSFTGLSKEKQIELLKPAFDMKKKGIIHSIRLSTRPDYIDTEILENLKEYGVSTIELGLQSTDDNILLLNNRGHTRDEIVKAAVLIKDFQFKLGLQMMVGLLGDNRQTIDKTAEDIILLKPDFVRVYPTVVIQDTYLEKLYYKGKYRPFTLGDTVEICKDLLLKFEEKDIPVIRLGLQSTEDIQQGKAIIAGPYHPAFREIVESEIYKDRIETKLKNKQLLKEAILTVYCHPKVISKIAGFKQCNKLYFINKYSLYKMIIKSCDNMETKDVKVEITVQ</sequence>
<evidence type="ECO:0000313" key="9">
    <source>
        <dbReference type="Proteomes" id="UP000198718"/>
    </source>
</evidence>
<evidence type="ECO:0000259" key="7">
    <source>
        <dbReference type="PROSITE" id="PS51918"/>
    </source>
</evidence>
<dbReference type="PANTHER" id="PTHR11135">
    <property type="entry name" value="HISTONE ACETYLTRANSFERASE-RELATED"/>
    <property type="match status" value="1"/>
</dbReference>
<dbReference type="InterPro" id="IPR032432">
    <property type="entry name" value="Radical_SAM_C"/>
</dbReference>
<dbReference type="InterPro" id="IPR039661">
    <property type="entry name" value="ELP3"/>
</dbReference>
<dbReference type="Pfam" id="PF16199">
    <property type="entry name" value="Radical_SAM_C"/>
    <property type="match status" value="1"/>
</dbReference>
<evidence type="ECO:0000256" key="6">
    <source>
        <dbReference type="ARBA" id="ARBA00023014"/>
    </source>
</evidence>
<proteinExistence type="predicted"/>
<dbReference type="SFLD" id="SFLDS00029">
    <property type="entry name" value="Radical_SAM"/>
    <property type="match status" value="1"/>
</dbReference>
<dbReference type="Pfam" id="PF04055">
    <property type="entry name" value="Radical_SAM"/>
    <property type="match status" value="1"/>
</dbReference>
<keyword evidence="2" id="KW-0004">4Fe-4S</keyword>
<gene>
    <name evidence="8" type="ORF">SAMN05660472_01300</name>
</gene>
<dbReference type="PROSITE" id="PS51918">
    <property type="entry name" value="RADICAL_SAM"/>
    <property type="match status" value="1"/>
</dbReference>
<dbReference type="GO" id="GO:0046872">
    <property type="term" value="F:metal ion binding"/>
    <property type="evidence" value="ECO:0007669"/>
    <property type="project" value="UniProtKB-KW"/>
</dbReference>
<dbReference type="GO" id="GO:0002926">
    <property type="term" value="P:tRNA wobble base 5-methoxycarbonylmethyl-2-thiouridinylation"/>
    <property type="evidence" value="ECO:0007669"/>
    <property type="project" value="TreeGrafter"/>
</dbReference>
<dbReference type="EMBL" id="FNFP01000002">
    <property type="protein sequence ID" value="SDK44219.1"/>
    <property type="molecule type" value="Genomic_DNA"/>
</dbReference>
<name>A0A1G9BXP1_9FIRM</name>
<dbReference type="STRING" id="393762.SAMN05660472_01300"/>
<dbReference type="GO" id="GO:0051539">
    <property type="term" value="F:4 iron, 4 sulfur cluster binding"/>
    <property type="evidence" value="ECO:0007669"/>
    <property type="project" value="UniProtKB-KW"/>
</dbReference>
<dbReference type="AlphaFoldDB" id="A0A1G9BXP1"/>
<evidence type="ECO:0000256" key="3">
    <source>
        <dbReference type="ARBA" id="ARBA00022691"/>
    </source>
</evidence>
<dbReference type="Proteomes" id="UP000198718">
    <property type="component" value="Unassembled WGS sequence"/>
</dbReference>
<dbReference type="InterPro" id="IPR006638">
    <property type="entry name" value="Elp3/MiaA/NifB-like_rSAM"/>
</dbReference>
<organism evidence="8 9">
    <name type="scientific">Natronincola ferrireducens</name>
    <dbReference type="NCBI Taxonomy" id="393762"/>
    <lineage>
        <taxon>Bacteria</taxon>
        <taxon>Bacillati</taxon>
        <taxon>Bacillota</taxon>
        <taxon>Clostridia</taxon>
        <taxon>Peptostreptococcales</taxon>
        <taxon>Natronincolaceae</taxon>
        <taxon>Natronincola</taxon>
    </lineage>
</organism>
<keyword evidence="4" id="KW-0479">Metal-binding</keyword>
<keyword evidence="3" id="KW-0949">S-adenosyl-L-methionine</keyword>
<dbReference type="PANTHER" id="PTHR11135:SF0">
    <property type="entry name" value="ELONGATOR COMPLEX PROTEIN 3"/>
    <property type="match status" value="1"/>
</dbReference>
<protein>
    <submittedName>
        <fullName evidence="8">Radical SAM superfamily protein</fullName>
    </submittedName>
</protein>
<keyword evidence="9" id="KW-1185">Reference proteome</keyword>
<comment type="cofactor">
    <cofactor evidence="1">
        <name>[4Fe-4S] cluster</name>
        <dbReference type="ChEBI" id="CHEBI:49883"/>
    </cofactor>
</comment>
<dbReference type="OrthoDB" id="9815044at2"/>
<keyword evidence="6" id="KW-0411">Iron-sulfur</keyword>
<dbReference type="GO" id="GO:0003824">
    <property type="term" value="F:catalytic activity"/>
    <property type="evidence" value="ECO:0007669"/>
    <property type="project" value="InterPro"/>
</dbReference>
<evidence type="ECO:0000256" key="1">
    <source>
        <dbReference type="ARBA" id="ARBA00001966"/>
    </source>
</evidence>
<evidence type="ECO:0000313" key="8">
    <source>
        <dbReference type="EMBL" id="SDK44219.1"/>
    </source>
</evidence>
<evidence type="ECO:0000256" key="2">
    <source>
        <dbReference type="ARBA" id="ARBA00022485"/>
    </source>
</evidence>
<dbReference type="RefSeq" id="WP_090552236.1">
    <property type="nucleotide sequence ID" value="NZ_FNFP01000002.1"/>
</dbReference>
<reference evidence="8 9" key="1">
    <citation type="submission" date="2016-10" db="EMBL/GenBank/DDBJ databases">
        <authorList>
            <person name="de Groot N.N."/>
        </authorList>
    </citation>
    <scope>NUCLEOTIDE SEQUENCE [LARGE SCALE GENOMIC DNA]</scope>
    <source>
        <strain evidence="8 9">DSM 18346</strain>
    </source>
</reference>
<evidence type="ECO:0000256" key="5">
    <source>
        <dbReference type="ARBA" id="ARBA00023004"/>
    </source>
</evidence>
<dbReference type="InterPro" id="IPR058240">
    <property type="entry name" value="rSAM_sf"/>
</dbReference>
<dbReference type="GO" id="GO:0005737">
    <property type="term" value="C:cytoplasm"/>
    <property type="evidence" value="ECO:0007669"/>
    <property type="project" value="TreeGrafter"/>
</dbReference>
<dbReference type="CDD" id="cd01335">
    <property type="entry name" value="Radical_SAM"/>
    <property type="match status" value="1"/>
</dbReference>
<keyword evidence="5" id="KW-0408">Iron</keyword>
<dbReference type="Gene3D" id="3.80.30.20">
    <property type="entry name" value="tm_1862 like domain"/>
    <property type="match status" value="1"/>
</dbReference>
<feature type="domain" description="Radical SAM core" evidence="7">
    <location>
        <begin position="1"/>
        <end position="229"/>
    </location>
</feature>
<accession>A0A1G9BXP1</accession>
<dbReference type="SFLD" id="SFLDG01082">
    <property type="entry name" value="B12-binding_domain_containing"/>
    <property type="match status" value="1"/>
</dbReference>
<dbReference type="InterPro" id="IPR007197">
    <property type="entry name" value="rSAM"/>
</dbReference>
<evidence type="ECO:0000256" key="4">
    <source>
        <dbReference type="ARBA" id="ARBA00022723"/>
    </source>
</evidence>
<dbReference type="SMART" id="SM00729">
    <property type="entry name" value="Elp3"/>
    <property type="match status" value="1"/>
</dbReference>
<dbReference type="SUPFAM" id="SSF102114">
    <property type="entry name" value="Radical SAM enzymes"/>
    <property type="match status" value="1"/>
</dbReference>
<dbReference type="InterPro" id="IPR023404">
    <property type="entry name" value="rSAM_horseshoe"/>
</dbReference>